<dbReference type="Pfam" id="PF00149">
    <property type="entry name" value="Metallophos"/>
    <property type="match status" value="1"/>
</dbReference>
<reference evidence="2 3" key="1">
    <citation type="journal article" date="2018" name="Front. Microbiol.">
        <title>Hydrolytic Capabilities as a Key to Environmental Success: Chitinolytic and Cellulolytic Acidobacteria From Acidic Sub-arctic Soils and Boreal Peatlands.</title>
        <authorList>
            <person name="Belova S.E."/>
            <person name="Ravin N.V."/>
            <person name="Pankratov T.A."/>
            <person name="Rakitin A.L."/>
            <person name="Ivanova A.A."/>
            <person name="Beletsky A.V."/>
            <person name="Mardanov A.V."/>
            <person name="Sinninghe Damste J.S."/>
            <person name="Dedysh S.N."/>
        </authorList>
    </citation>
    <scope>NUCLEOTIDE SEQUENCE [LARGE SCALE GENOMIC DNA]</scope>
    <source>
        <strain evidence="2 3">SBC82</strain>
    </source>
</reference>
<dbReference type="Gene3D" id="3.60.21.10">
    <property type="match status" value="1"/>
</dbReference>
<dbReference type="KEGG" id="abas:ACPOL_5499"/>
<evidence type="ECO:0000313" key="2">
    <source>
        <dbReference type="EMBL" id="AXC14747.1"/>
    </source>
</evidence>
<gene>
    <name evidence="2" type="ORF">ACPOL_5499</name>
</gene>
<name>A0A2Z5G7F7_9BACT</name>
<dbReference type="EMBL" id="CP030840">
    <property type="protein sequence ID" value="AXC14747.1"/>
    <property type="molecule type" value="Genomic_DNA"/>
</dbReference>
<keyword evidence="3" id="KW-1185">Reference proteome</keyword>
<dbReference type="SUPFAM" id="SSF56300">
    <property type="entry name" value="Metallo-dependent phosphatases"/>
    <property type="match status" value="1"/>
</dbReference>
<dbReference type="Proteomes" id="UP000253606">
    <property type="component" value="Chromosome"/>
</dbReference>
<organism evidence="2 3">
    <name type="scientific">Acidisarcina polymorpha</name>
    <dbReference type="NCBI Taxonomy" id="2211140"/>
    <lineage>
        <taxon>Bacteria</taxon>
        <taxon>Pseudomonadati</taxon>
        <taxon>Acidobacteriota</taxon>
        <taxon>Terriglobia</taxon>
        <taxon>Terriglobales</taxon>
        <taxon>Acidobacteriaceae</taxon>
        <taxon>Acidisarcina</taxon>
    </lineage>
</organism>
<protein>
    <submittedName>
        <fullName evidence="2">Phosphoprotein phosphatase</fullName>
    </submittedName>
</protein>
<dbReference type="AlphaFoldDB" id="A0A2Z5G7F7"/>
<dbReference type="InterPro" id="IPR029052">
    <property type="entry name" value="Metallo-depent_PP-like"/>
</dbReference>
<evidence type="ECO:0000259" key="1">
    <source>
        <dbReference type="Pfam" id="PF00149"/>
    </source>
</evidence>
<feature type="domain" description="Calcineurin-like phosphoesterase" evidence="1">
    <location>
        <begin position="103"/>
        <end position="335"/>
    </location>
</feature>
<evidence type="ECO:0000313" key="3">
    <source>
        <dbReference type="Proteomes" id="UP000253606"/>
    </source>
</evidence>
<proteinExistence type="predicted"/>
<dbReference type="GO" id="GO:0016787">
    <property type="term" value="F:hydrolase activity"/>
    <property type="evidence" value="ECO:0007669"/>
    <property type="project" value="InterPro"/>
</dbReference>
<sequence>MWLAGVTISATVAFPQPPHLSVPGQPTHAWTEFTSEGVSVRAIINGPDCPSVSVDGESIPMAVRAKSSAEFPVTTCQTLIPSGAKSAVVNGQTLALAPRKLRRIVVIGDTGCRLKGAEVQDCNDPKIWPFATMIRNAAAKHPDLVIHVGDYYYRETSCPEQRPGCNGSPHGDLWDSWRLDFFDPASSLLAAAPWIFARGNHEQCGRGSSGWFRFLDAASAPLTCPATSAPFAVHFDRLQLDVIDTADVVDKQLSIDRLAFYQKQISAIPANASVNKKQEATWVITHKPLWGYELTRAGQSMIAQNPMLAAAAEMMDTPRSVQLPGVDLLLAGHIHLFGALDFSSNQASLRPAQLIVGDSGTALDSADVRSGEETIDGLLAKYVVKGNFGYFVLDRKKKGWTGILYSTEDAPLVRCTYHQRQIECQAVE</sequence>
<dbReference type="InterPro" id="IPR004843">
    <property type="entry name" value="Calcineurin-like_PHP"/>
</dbReference>
<accession>A0A2Z5G7F7</accession>